<accession>A0AAV5L0Z8</accession>
<evidence type="ECO:0000256" key="5">
    <source>
        <dbReference type="ARBA" id="ARBA00022692"/>
    </source>
</evidence>
<evidence type="ECO:0000256" key="18">
    <source>
        <dbReference type="SAM" id="Phobius"/>
    </source>
</evidence>
<dbReference type="Proteomes" id="UP001054252">
    <property type="component" value="Unassembled WGS sequence"/>
</dbReference>
<keyword evidence="24" id="KW-1185">Reference proteome</keyword>
<dbReference type="PROSITE" id="PS50011">
    <property type="entry name" value="PROTEIN_KINASE_DOM"/>
    <property type="match status" value="1"/>
</dbReference>
<dbReference type="GO" id="GO:0005886">
    <property type="term" value="C:plasma membrane"/>
    <property type="evidence" value="ECO:0007669"/>
    <property type="project" value="UniProtKB-SubCell"/>
</dbReference>
<dbReference type="SUPFAM" id="SSF51110">
    <property type="entry name" value="alpha-D-mannose-specific plant lectins"/>
    <property type="match status" value="1"/>
</dbReference>
<dbReference type="InterPro" id="IPR000858">
    <property type="entry name" value="S_locus_glycoprot_dom"/>
</dbReference>
<dbReference type="Gene3D" id="3.30.200.20">
    <property type="entry name" value="Phosphorylase Kinase, domain 1"/>
    <property type="match status" value="2"/>
</dbReference>
<dbReference type="PIRSF" id="PIRSF000641">
    <property type="entry name" value="SRK"/>
    <property type="match status" value="1"/>
</dbReference>
<evidence type="ECO:0000256" key="14">
    <source>
        <dbReference type="ARBA" id="ARBA00047899"/>
    </source>
</evidence>
<dbReference type="GO" id="GO:0005524">
    <property type="term" value="F:ATP binding"/>
    <property type="evidence" value="ECO:0007669"/>
    <property type="project" value="UniProtKB-KW"/>
</dbReference>
<dbReference type="Gene3D" id="2.90.10.10">
    <property type="entry name" value="Bulb-type lectin domain"/>
    <property type="match status" value="1"/>
</dbReference>
<evidence type="ECO:0000259" key="22">
    <source>
        <dbReference type="PROSITE" id="PS50948"/>
    </source>
</evidence>
<protein>
    <recommendedName>
        <fullName evidence="16">Receptor-like serine/threonine-protein kinase</fullName>
        <ecNumber evidence="16">2.7.11.1</ecNumber>
    </recommendedName>
</protein>
<sequence>MSIVIKTSVADFLFLFFLVVLSCCVGHCSCVIEAICQGDSIRDDTKETLISDDGNFQLGFFSPGNSTLRYVGIWYHPESTGGEKVMVWVANRDAPISDRNGVLRIGNDGNLVISDGNNTTVWNSSAEVPPNNTVAFLLSTGNLVLSNNYSPLGEDCGRSYNGRSYNGESHHWQSFDNPSDTMWRSGYWDGSIFTGVPNITDSFLDGFSFASFDENGTIYLTYTPSKDTAWSMIRIGWDGKWEQWKQDDDIIRSTVLKSEPANDSEFYNFCGNSGVYDVSKSPKCSCLPGFEPNNAEEWNRGIWTNGCARRTELQCSRTPSSSEVGKEDGFLKLKMMKLPDFFNKQSVNSEDECRSWCLNNCSCIAYAYDGFIGCMSCLHKNLTDTAKFSSGGKELYIKLAYSEFDKEEKEKLIIIITAISIGTIYIFCTFFLWRHMDIYKRRARDENIEDIVLFDRGKTSTSKVELQEAPLFKFVELTTATNNFNTAYLLGQGGFGSVYRGTLHNGQEIAVKRLEVAGRSGQEGSQVNRPELPLFNFKCVAAATNNFSEESKLGQGGFGPVYKGELPGGQQIAVKRLSKASRQGLEEFKNEVLVISNLQHRNLVKLLGYSVEGEEKILVYEYMPNNSLDTYLFDQLKKELLQWRERFHIIEGISRDLLYLHQDSRLRIIHRDLKASNVLLDESLKPKISDFGLARVFGDNEDQANTKRVVGTYGYMSPEYAMDGLFSEKSDVFSYGVLLLEIVSGRRNTSFYNDKHLSLVGYAWTLRNEGNILALVDNLVSDPCHREEVLRCIHVGLLCVQQFAKDRPDMSTAILMLNGVIVDLPSPKQPAFTQRQNNASHAKSPPQHDQQECSLNNVTLSTVEGR</sequence>
<feature type="domain" description="Protein kinase" evidence="20">
    <location>
        <begin position="547"/>
        <end position="797"/>
    </location>
</feature>
<evidence type="ECO:0000256" key="12">
    <source>
        <dbReference type="ARBA" id="ARBA00023157"/>
    </source>
</evidence>
<dbReference type="InterPro" id="IPR011009">
    <property type="entry name" value="Kinase-like_dom_sf"/>
</dbReference>
<name>A0AAV5L0Z8_9ROSI</name>
<dbReference type="InterPro" id="IPR001480">
    <property type="entry name" value="Bulb-type_lectin_dom"/>
</dbReference>
<evidence type="ECO:0000259" key="20">
    <source>
        <dbReference type="PROSITE" id="PS50011"/>
    </source>
</evidence>
<gene>
    <name evidence="23" type="ORF">SLEP1_g39617</name>
</gene>
<dbReference type="InterPro" id="IPR036426">
    <property type="entry name" value="Bulb-type_lectin_dom_sf"/>
</dbReference>
<dbReference type="SUPFAM" id="SSF56112">
    <property type="entry name" value="Protein kinase-like (PK-like)"/>
    <property type="match status" value="2"/>
</dbReference>
<dbReference type="PANTHER" id="PTHR27002">
    <property type="entry name" value="RECEPTOR-LIKE SERINE/THREONINE-PROTEIN KINASE SD1-8"/>
    <property type="match status" value="1"/>
</dbReference>
<organism evidence="23 24">
    <name type="scientific">Rubroshorea leprosula</name>
    <dbReference type="NCBI Taxonomy" id="152421"/>
    <lineage>
        <taxon>Eukaryota</taxon>
        <taxon>Viridiplantae</taxon>
        <taxon>Streptophyta</taxon>
        <taxon>Embryophyta</taxon>
        <taxon>Tracheophyta</taxon>
        <taxon>Spermatophyta</taxon>
        <taxon>Magnoliopsida</taxon>
        <taxon>eudicotyledons</taxon>
        <taxon>Gunneridae</taxon>
        <taxon>Pentapetalae</taxon>
        <taxon>rosids</taxon>
        <taxon>malvids</taxon>
        <taxon>Malvales</taxon>
        <taxon>Dipterocarpaceae</taxon>
        <taxon>Rubroshorea</taxon>
    </lineage>
</organism>
<keyword evidence="8 16" id="KW-0418">Kinase</keyword>
<dbReference type="PROSITE" id="PS50927">
    <property type="entry name" value="BULB_LECTIN"/>
    <property type="match status" value="1"/>
</dbReference>
<dbReference type="InterPro" id="IPR000719">
    <property type="entry name" value="Prot_kinase_dom"/>
</dbReference>
<dbReference type="SMART" id="SM00108">
    <property type="entry name" value="B_lectin"/>
    <property type="match status" value="1"/>
</dbReference>
<dbReference type="FunFam" id="1.10.510.10:FF:000060">
    <property type="entry name" value="G-type lectin S-receptor-like serine/threonine-protein kinase"/>
    <property type="match status" value="1"/>
</dbReference>
<comment type="catalytic activity">
    <reaction evidence="15 16">
        <text>L-seryl-[protein] + ATP = O-phospho-L-seryl-[protein] + ADP + H(+)</text>
        <dbReference type="Rhea" id="RHEA:17989"/>
        <dbReference type="Rhea" id="RHEA-COMP:9863"/>
        <dbReference type="Rhea" id="RHEA-COMP:11604"/>
        <dbReference type="ChEBI" id="CHEBI:15378"/>
        <dbReference type="ChEBI" id="CHEBI:29999"/>
        <dbReference type="ChEBI" id="CHEBI:30616"/>
        <dbReference type="ChEBI" id="CHEBI:83421"/>
        <dbReference type="ChEBI" id="CHEBI:456216"/>
        <dbReference type="EC" id="2.7.11.1"/>
    </reaction>
</comment>
<keyword evidence="7 16" id="KW-0547">Nucleotide-binding</keyword>
<evidence type="ECO:0000256" key="1">
    <source>
        <dbReference type="ARBA" id="ARBA00004251"/>
    </source>
</evidence>
<dbReference type="SMART" id="SM00473">
    <property type="entry name" value="PAN_AP"/>
    <property type="match status" value="1"/>
</dbReference>
<dbReference type="GO" id="GO:0048544">
    <property type="term" value="P:recognition of pollen"/>
    <property type="evidence" value="ECO:0007669"/>
    <property type="project" value="InterPro"/>
</dbReference>
<comment type="subcellular location">
    <subcellularLocation>
        <location evidence="1">Cell membrane</location>
        <topology evidence="1">Single-pass type I membrane protein</topology>
    </subcellularLocation>
</comment>
<dbReference type="Pfam" id="PF08276">
    <property type="entry name" value="PAN_2"/>
    <property type="match status" value="1"/>
</dbReference>
<keyword evidence="2" id="KW-1003">Cell membrane</keyword>
<comment type="similarity">
    <text evidence="16">Belongs to the protein kinase superfamily. Ser/Thr protein kinase family.</text>
</comment>
<comment type="caution">
    <text evidence="23">The sequence shown here is derived from an EMBL/GenBank/DDBJ whole genome shotgun (WGS) entry which is preliminary data.</text>
</comment>
<feature type="signal peptide" evidence="19">
    <location>
        <begin position="1"/>
        <end position="30"/>
    </location>
</feature>
<dbReference type="CDD" id="cd14066">
    <property type="entry name" value="STKc_IRAK"/>
    <property type="match status" value="1"/>
</dbReference>
<dbReference type="InterPro" id="IPR003609">
    <property type="entry name" value="Pan_app"/>
</dbReference>
<evidence type="ECO:0000256" key="8">
    <source>
        <dbReference type="ARBA" id="ARBA00022777"/>
    </source>
</evidence>
<dbReference type="PANTHER" id="PTHR27002:SF1082">
    <property type="entry name" value="OS06G0693000 PROTEIN"/>
    <property type="match status" value="1"/>
</dbReference>
<keyword evidence="3 16" id="KW-0723">Serine/threonine-protein kinase</keyword>
<feature type="compositionally biased region" description="Polar residues" evidence="17">
    <location>
        <begin position="831"/>
        <end position="841"/>
    </location>
</feature>
<feature type="chain" id="PRO_5043808950" description="Receptor-like serine/threonine-protein kinase" evidence="19">
    <location>
        <begin position="31"/>
        <end position="866"/>
    </location>
</feature>
<keyword evidence="5 18" id="KW-0812">Transmembrane</keyword>
<dbReference type="GO" id="GO:0004674">
    <property type="term" value="F:protein serine/threonine kinase activity"/>
    <property type="evidence" value="ECO:0007669"/>
    <property type="project" value="UniProtKB-KW"/>
</dbReference>
<keyword evidence="9 16" id="KW-0067">ATP-binding</keyword>
<dbReference type="FunFam" id="3.30.200.20:FF:000195">
    <property type="entry name" value="G-type lectin S-receptor-like serine/threonine-protein kinase"/>
    <property type="match status" value="1"/>
</dbReference>
<dbReference type="CDD" id="cd00028">
    <property type="entry name" value="B_lectin"/>
    <property type="match status" value="1"/>
</dbReference>
<feature type="transmembrane region" description="Helical" evidence="18">
    <location>
        <begin position="412"/>
        <end position="433"/>
    </location>
</feature>
<evidence type="ECO:0000256" key="11">
    <source>
        <dbReference type="ARBA" id="ARBA00023136"/>
    </source>
</evidence>
<dbReference type="CDD" id="cd01098">
    <property type="entry name" value="PAN_AP_plant"/>
    <property type="match status" value="1"/>
</dbReference>
<feature type="region of interest" description="Disordered" evidence="17">
    <location>
        <begin position="831"/>
        <end position="851"/>
    </location>
</feature>
<dbReference type="Pfam" id="PF01453">
    <property type="entry name" value="B_lectin"/>
    <property type="match status" value="1"/>
</dbReference>
<keyword evidence="12" id="KW-1015">Disulfide bond</keyword>
<evidence type="ECO:0000256" key="17">
    <source>
        <dbReference type="SAM" id="MobiDB-lite"/>
    </source>
</evidence>
<feature type="domain" description="Bulb-type lectin" evidence="21">
    <location>
        <begin position="32"/>
        <end position="158"/>
    </location>
</feature>
<dbReference type="PROSITE" id="PS00108">
    <property type="entry name" value="PROTEIN_KINASE_ST"/>
    <property type="match status" value="1"/>
</dbReference>
<reference evidence="23 24" key="1">
    <citation type="journal article" date="2021" name="Commun. Biol.">
        <title>The genome of Shorea leprosula (Dipterocarpaceae) highlights the ecological relevance of drought in aseasonal tropical rainforests.</title>
        <authorList>
            <person name="Ng K.K.S."/>
            <person name="Kobayashi M.J."/>
            <person name="Fawcett J.A."/>
            <person name="Hatakeyama M."/>
            <person name="Paape T."/>
            <person name="Ng C.H."/>
            <person name="Ang C.C."/>
            <person name="Tnah L.H."/>
            <person name="Lee C.T."/>
            <person name="Nishiyama T."/>
            <person name="Sese J."/>
            <person name="O'Brien M.J."/>
            <person name="Copetti D."/>
            <person name="Mohd Noor M.I."/>
            <person name="Ong R.C."/>
            <person name="Putra M."/>
            <person name="Sireger I.Z."/>
            <person name="Indrioko S."/>
            <person name="Kosugi Y."/>
            <person name="Izuno A."/>
            <person name="Isagi Y."/>
            <person name="Lee S.L."/>
            <person name="Shimizu K.K."/>
        </authorList>
    </citation>
    <scope>NUCLEOTIDE SEQUENCE [LARGE SCALE GENOMIC DNA]</scope>
    <source>
        <strain evidence="23">214</strain>
    </source>
</reference>
<dbReference type="PROSITE" id="PS51257">
    <property type="entry name" value="PROKAR_LIPOPROTEIN"/>
    <property type="match status" value="1"/>
</dbReference>
<dbReference type="Gene3D" id="1.10.510.10">
    <property type="entry name" value="Transferase(Phosphotransferase) domain 1"/>
    <property type="match status" value="1"/>
</dbReference>
<dbReference type="InterPro" id="IPR024171">
    <property type="entry name" value="SRK-like_kinase"/>
</dbReference>
<evidence type="ECO:0000256" key="10">
    <source>
        <dbReference type="ARBA" id="ARBA00022989"/>
    </source>
</evidence>
<evidence type="ECO:0000256" key="9">
    <source>
        <dbReference type="ARBA" id="ARBA00022840"/>
    </source>
</evidence>
<dbReference type="InterPro" id="IPR001245">
    <property type="entry name" value="Ser-Thr/Tyr_kinase_cat_dom"/>
</dbReference>
<keyword evidence="6 19" id="KW-0732">Signal</keyword>
<dbReference type="Pfam" id="PF07714">
    <property type="entry name" value="PK_Tyr_Ser-Thr"/>
    <property type="match status" value="1"/>
</dbReference>
<feature type="domain" description="Apple" evidence="22">
    <location>
        <begin position="315"/>
        <end position="400"/>
    </location>
</feature>
<evidence type="ECO:0000256" key="13">
    <source>
        <dbReference type="ARBA" id="ARBA00023180"/>
    </source>
</evidence>
<evidence type="ECO:0000313" key="24">
    <source>
        <dbReference type="Proteomes" id="UP001054252"/>
    </source>
</evidence>
<dbReference type="InterPro" id="IPR008271">
    <property type="entry name" value="Ser/Thr_kinase_AS"/>
</dbReference>
<evidence type="ECO:0000259" key="21">
    <source>
        <dbReference type="PROSITE" id="PS50927"/>
    </source>
</evidence>
<dbReference type="SMART" id="SM00220">
    <property type="entry name" value="S_TKc"/>
    <property type="match status" value="1"/>
</dbReference>
<evidence type="ECO:0000313" key="23">
    <source>
        <dbReference type="EMBL" id="GKV30846.1"/>
    </source>
</evidence>
<keyword evidence="10 18" id="KW-1133">Transmembrane helix</keyword>
<dbReference type="InterPro" id="IPR021820">
    <property type="entry name" value="S-locus_recpt_kinase_C"/>
</dbReference>
<keyword evidence="13" id="KW-0325">Glycoprotein</keyword>
<dbReference type="Pfam" id="PF11883">
    <property type="entry name" value="DUF3403"/>
    <property type="match status" value="1"/>
</dbReference>
<keyword evidence="4 16" id="KW-0808">Transferase</keyword>
<evidence type="ECO:0000256" key="7">
    <source>
        <dbReference type="ARBA" id="ARBA00022741"/>
    </source>
</evidence>
<evidence type="ECO:0000256" key="15">
    <source>
        <dbReference type="ARBA" id="ARBA00048679"/>
    </source>
</evidence>
<dbReference type="FunFam" id="2.90.10.10:FF:000005">
    <property type="entry name" value="G-type lectin S-receptor-like serine/threonine-protein kinase"/>
    <property type="match status" value="1"/>
</dbReference>
<evidence type="ECO:0000256" key="3">
    <source>
        <dbReference type="ARBA" id="ARBA00022527"/>
    </source>
</evidence>
<comment type="catalytic activity">
    <reaction evidence="14 16">
        <text>L-threonyl-[protein] + ATP = O-phospho-L-threonyl-[protein] + ADP + H(+)</text>
        <dbReference type="Rhea" id="RHEA:46608"/>
        <dbReference type="Rhea" id="RHEA-COMP:11060"/>
        <dbReference type="Rhea" id="RHEA-COMP:11605"/>
        <dbReference type="ChEBI" id="CHEBI:15378"/>
        <dbReference type="ChEBI" id="CHEBI:30013"/>
        <dbReference type="ChEBI" id="CHEBI:30616"/>
        <dbReference type="ChEBI" id="CHEBI:61977"/>
        <dbReference type="ChEBI" id="CHEBI:456216"/>
        <dbReference type="EC" id="2.7.11.1"/>
    </reaction>
</comment>
<dbReference type="PROSITE" id="PS50948">
    <property type="entry name" value="PAN"/>
    <property type="match status" value="1"/>
</dbReference>
<proteinExistence type="inferred from homology"/>
<evidence type="ECO:0000256" key="16">
    <source>
        <dbReference type="PIRNR" id="PIRNR000641"/>
    </source>
</evidence>
<dbReference type="Pfam" id="PF00954">
    <property type="entry name" value="S_locus_glycop"/>
    <property type="match status" value="1"/>
</dbReference>
<evidence type="ECO:0000256" key="2">
    <source>
        <dbReference type="ARBA" id="ARBA00022475"/>
    </source>
</evidence>
<dbReference type="EC" id="2.7.11.1" evidence="16"/>
<keyword evidence="11 18" id="KW-0472">Membrane</keyword>
<dbReference type="EMBL" id="BPVZ01000089">
    <property type="protein sequence ID" value="GKV30846.1"/>
    <property type="molecule type" value="Genomic_DNA"/>
</dbReference>
<evidence type="ECO:0000256" key="4">
    <source>
        <dbReference type="ARBA" id="ARBA00022679"/>
    </source>
</evidence>
<evidence type="ECO:0000256" key="19">
    <source>
        <dbReference type="SAM" id="SignalP"/>
    </source>
</evidence>
<dbReference type="AlphaFoldDB" id="A0AAV5L0Z8"/>
<evidence type="ECO:0000256" key="6">
    <source>
        <dbReference type="ARBA" id="ARBA00022729"/>
    </source>
</evidence>